<evidence type="ECO:0008006" key="8">
    <source>
        <dbReference type="Google" id="ProtNLM"/>
    </source>
</evidence>
<evidence type="ECO:0000313" key="3">
    <source>
        <dbReference type="EMBL" id="PLW24318.1"/>
    </source>
</evidence>
<feature type="compositionally biased region" description="Polar residues" evidence="1">
    <location>
        <begin position="33"/>
        <end position="44"/>
    </location>
</feature>
<organism evidence="3 7">
    <name type="scientific">Puccinia coronata f. sp. avenae</name>
    <dbReference type="NCBI Taxonomy" id="200324"/>
    <lineage>
        <taxon>Eukaryota</taxon>
        <taxon>Fungi</taxon>
        <taxon>Dikarya</taxon>
        <taxon>Basidiomycota</taxon>
        <taxon>Pucciniomycotina</taxon>
        <taxon>Pucciniomycetes</taxon>
        <taxon>Pucciniales</taxon>
        <taxon>Pucciniaceae</taxon>
        <taxon>Puccinia</taxon>
    </lineage>
</organism>
<dbReference type="EMBL" id="PGCI01000014">
    <property type="protein sequence ID" value="PLW49819.1"/>
    <property type="molecule type" value="Genomic_DNA"/>
</dbReference>
<dbReference type="Proteomes" id="UP000235392">
    <property type="component" value="Unassembled WGS sequence"/>
</dbReference>
<protein>
    <recommendedName>
        <fullName evidence="8">Fatty acid synthase type I helical domain-containing protein</fullName>
    </recommendedName>
</protein>
<proteinExistence type="predicted"/>
<keyword evidence="6" id="KW-1185">Reference proteome</keyword>
<feature type="region of interest" description="Disordered" evidence="1">
    <location>
        <begin position="33"/>
        <end position="53"/>
    </location>
</feature>
<evidence type="ECO:0000256" key="2">
    <source>
        <dbReference type="SAM" id="SignalP"/>
    </source>
</evidence>
<evidence type="ECO:0000313" key="4">
    <source>
        <dbReference type="EMBL" id="PLW49819.1"/>
    </source>
</evidence>
<dbReference type="EMBL" id="PGCI01000611">
    <property type="protein sequence ID" value="PLW24318.1"/>
    <property type="molecule type" value="Genomic_DNA"/>
</dbReference>
<feature type="signal peptide" evidence="2">
    <location>
        <begin position="1"/>
        <end position="22"/>
    </location>
</feature>
<name>A0A2N5TFY2_9BASI</name>
<feature type="chain" id="PRO_5015083719" description="Fatty acid synthase type I helical domain-containing protein" evidence="2">
    <location>
        <begin position="23"/>
        <end position="270"/>
    </location>
</feature>
<keyword evidence="2" id="KW-0732">Signal</keyword>
<evidence type="ECO:0000313" key="7">
    <source>
        <dbReference type="Proteomes" id="UP000235392"/>
    </source>
</evidence>
<gene>
    <name evidence="5" type="ORF">PCANC_00923</name>
    <name evidence="4" type="ORF">PCASD_01523</name>
    <name evidence="3" type="ORF">PCASD_06520</name>
</gene>
<evidence type="ECO:0000313" key="5">
    <source>
        <dbReference type="EMBL" id="PLW57818.1"/>
    </source>
</evidence>
<dbReference type="EMBL" id="PGCJ01000007">
    <property type="protein sequence ID" value="PLW57818.1"/>
    <property type="molecule type" value="Genomic_DNA"/>
</dbReference>
<dbReference type="AlphaFoldDB" id="A0A2N5TFY2"/>
<evidence type="ECO:0000313" key="6">
    <source>
        <dbReference type="Proteomes" id="UP000235388"/>
    </source>
</evidence>
<reference evidence="6 7" key="1">
    <citation type="submission" date="2017-11" db="EMBL/GenBank/DDBJ databases">
        <title>De novo assembly and phasing of dikaryotic genomes from two isolates of Puccinia coronata f. sp. avenae, the causal agent of oat crown rust.</title>
        <authorList>
            <person name="Miller M.E."/>
            <person name="Zhang Y."/>
            <person name="Omidvar V."/>
            <person name="Sperschneider J."/>
            <person name="Schwessinger B."/>
            <person name="Raley C."/>
            <person name="Palmer J.M."/>
            <person name="Garnica D."/>
            <person name="Upadhyaya N."/>
            <person name="Rathjen J."/>
            <person name="Taylor J.M."/>
            <person name="Park R.F."/>
            <person name="Dodds P.N."/>
            <person name="Hirsch C.D."/>
            <person name="Kianian S.F."/>
            <person name="Figueroa M."/>
        </authorList>
    </citation>
    <scope>NUCLEOTIDE SEQUENCE [LARGE SCALE GENOMIC DNA]</scope>
    <source>
        <strain evidence="5">12NC29</strain>
        <strain evidence="3">12SD80</strain>
    </source>
</reference>
<comment type="caution">
    <text evidence="3">The sequence shown here is derived from an EMBL/GenBank/DDBJ whole genome shotgun (WGS) entry which is preliminary data.</text>
</comment>
<evidence type="ECO:0000256" key="1">
    <source>
        <dbReference type="SAM" id="MobiDB-lite"/>
    </source>
</evidence>
<sequence length="270" mass="30204">MLFYCHISLSLIPLLLITHSAAPPIHLTTGITPKSTVKGSQAQPTFPEDIHDRLSSHADTPRLVRRDTGNGLIDAANEVLNGFLKNPELLKAHNHPPTLSIASDTLDGKNSISRTVRDVFIHRARSQLKFTETEQKDMDAMFGKLEVPSNFHKMIKNMDRIIEKYVAGKGSQKRTSTLILDEYVNSFHAQFHNALPDIYQSTSTERDVAQLNAISRQLRPIQIWSDQKTGESAGRVLDEFADAFADAVQRNPVQAYELLLGLHKDNLKST</sequence>
<accession>A0A2N5TFY2</accession>
<dbReference type="Proteomes" id="UP000235388">
    <property type="component" value="Unassembled WGS sequence"/>
</dbReference>